<reference evidence="1" key="1">
    <citation type="submission" date="2024-04" db="EMBL/GenBank/DDBJ databases">
        <authorList>
            <consortium name="Molecular Ecology Group"/>
        </authorList>
    </citation>
    <scope>NUCLEOTIDE SEQUENCE</scope>
</reference>
<gene>
    <name evidence="1" type="ORF">LPLAT_LOCUS13980</name>
</gene>
<dbReference type="AlphaFoldDB" id="A0AAV2P8V6"/>
<dbReference type="EMBL" id="OZ034832">
    <property type="protein sequence ID" value="CAL1688967.1"/>
    <property type="molecule type" value="Genomic_DNA"/>
</dbReference>
<accession>A0AAV2P8V6</accession>
<organism evidence="1 2">
    <name type="scientific">Lasius platythorax</name>
    <dbReference type="NCBI Taxonomy" id="488582"/>
    <lineage>
        <taxon>Eukaryota</taxon>
        <taxon>Metazoa</taxon>
        <taxon>Ecdysozoa</taxon>
        <taxon>Arthropoda</taxon>
        <taxon>Hexapoda</taxon>
        <taxon>Insecta</taxon>
        <taxon>Pterygota</taxon>
        <taxon>Neoptera</taxon>
        <taxon>Endopterygota</taxon>
        <taxon>Hymenoptera</taxon>
        <taxon>Apocrita</taxon>
        <taxon>Aculeata</taxon>
        <taxon>Formicoidea</taxon>
        <taxon>Formicidae</taxon>
        <taxon>Formicinae</taxon>
        <taxon>Lasius</taxon>
        <taxon>Lasius</taxon>
    </lineage>
</organism>
<dbReference type="Proteomes" id="UP001497644">
    <property type="component" value="Chromosome 9"/>
</dbReference>
<evidence type="ECO:0000313" key="1">
    <source>
        <dbReference type="EMBL" id="CAL1688967.1"/>
    </source>
</evidence>
<evidence type="ECO:0000313" key="2">
    <source>
        <dbReference type="Proteomes" id="UP001497644"/>
    </source>
</evidence>
<proteinExistence type="predicted"/>
<name>A0AAV2P8V6_9HYME</name>
<keyword evidence="2" id="KW-1185">Reference proteome</keyword>
<sequence>MRAERVSLYKGCHLQPRIPIPPPTITNTPQTTPSAIHHRVYALSLFFSFFRNLHSPIALRTKKPKSRQYDCTLGF</sequence>
<protein>
    <submittedName>
        <fullName evidence="1">Uncharacterized protein</fullName>
    </submittedName>
</protein>